<comment type="caution">
    <text evidence="8">The sequence shown here is derived from an EMBL/GenBank/DDBJ whole genome shotgun (WGS) entry which is preliminary data.</text>
</comment>
<dbReference type="NCBIfam" id="TIGR01730">
    <property type="entry name" value="RND_mfp"/>
    <property type="match status" value="1"/>
</dbReference>
<evidence type="ECO:0000313" key="9">
    <source>
        <dbReference type="Proteomes" id="UP001055156"/>
    </source>
</evidence>
<feature type="signal peptide" evidence="4">
    <location>
        <begin position="1"/>
        <end position="19"/>
    </location>
</feature>
<evidence type="ECO:0000259" key="7">
    <source>
        <dbReference type="Pfam" id="PF25967"/>
    </source>
</evidence>
<dbReference type="Proteomes" id="UP001055156">
    <property type="component" value="Unassembled WGS sequence"/>
</dbReference>
<keyword evidence="3" id="KW-0813">Transport</keyword>
<dbReference type="RefSeq" id="WP_238311166.1">
    <property type="nucleotide sequence ID" value="NZ_BPQV01000005.1"/>
</dbReference>
<dbReference type="InterPro" id="IPR058792">
    <property type="entry name" value="Beta-barrel_RND_2"/>
</dbReference>
<dbReference type="PANTHER" id="PTHR30469:SF15">
    <property type="entry name" value="HLYD FAMILY OF SECRETION PROTEINS"/>
    <property type="match status" value="1"/>
</dbReference>
<dbReference type="Gene3D" id="1.10.287.470">
    <property type="entry name" value="Helix hairpin bin"/>
    <property type="match status" value="1"/>
</dbReference>
<feature type="domain" description="CusB-like beta-barrel" evidence="6">
    <location>
        <begin position="204"/>
        <end position="277"/>
    </location>
</feature>
<reference evidence="8" key="2">
    <citation type="submission" date="2021-08" db="EMBL/GenBank/DDBJ databases">
        <authorList>
            <person name="Tani A."/>
            <person name="Ola A."/>
            <person name="Ogura Y."/>
            <person name="Katsura K."/>
            <person name="Hayashi T."/>
        </authorList>
    </citation>
    <scope>NUCLEOTIDE SEQUENCE</scope>
    <source>
        <strain evidence="8">NBRC 15689</strain>
    </source>
</reference>
<feature type="domain" description="Multidrug resistance protein MdtA-like C-terminal permuted SH3" evidence="7">
    <location>
        <begin position="291"/>
        <end position="340"/>
    </location>
</feature>
<keyword evidence="4" id="KW-0732">Signal</keyword>
<comment type="subcellular location">
    <subcellularLocation>
        <location evidence="1">Cell envelope</location>
    </subcellularLocation>
</comment>
<sequence length="355" mass="37129">MRPALLLAPALLLGLSACHKTEEAPAPVRPVLTVTVEPRARATFGPFAGTVEPRYQTQAGFRVGGRIVARDVYVGDLVAKGTRLAALDPTVAQFALTRAKADVADAEAQFANAAATEQRQRTLFEGANVTQAQLDSAVANRDTAAARLAQAKSALQRAQDELGYATLSSDFDGVVTAWNAEVGQVVSAGQAVVTLARPDIREAVVDIPDDLIGGMSPEANYTVALQAAPGVTAQAKVREVGPIADPMTRTRRVRLTLLAPPPAFRLGTTVTVALERKTQPRISLPAGALLEAEGKTEVWVVSADGSRVNRRAVTVSGRSDGQVTIGAGLAPGERVAVAGVHSLEEGQTVRLAANR</sequence>
<proteinExistence type="inferred from homology"/>
<evidence type="ECO:0000259" key="5">
    <source>
        <dbReference type="Pfam" id="PF25917"/>
    </source>
</evidence>
<evidence type="ECO:0000259" key="6">
    <source>
        <dbReference type="Pfam" id="PF25954"/>
    </source>
</evidence>
<gene>
    <name evidence="8" type="primary">mdtE_2</name>
    <name evidence="8" type="ORF">LKMONMHP_2182</name>
</gene>
<comment type="similarity">
    <text evidence="2">Belongs to the membrane fusion protein (MFP) (TC 8.A.1) family.</text>
</comment>
<dbReference type="InterPro" id="IPR058627">
    <property type="entry name" value="MdtA-like_C"/>
</dbReference>
<dbReference type="InterPro" id="IPR058625">
    <property type="entry name" value="MdtA-like_BSH"/>
</dbReference>
<accession>A0ABQ4TA04</accession>
<evidence type="ECO:0000256" key="4">
    <source>
        <dbReference type="SAM" id="SignalP"/>
    </source>
</evidence>
<evidence type="ECO:0000313" key="8">
    <source>
        <dbReference type="EMBL" id="GJE27324.1"/>
    </source>
</evidence>
<dbReference type="Gene3D" id="2.40.50.100">
    <property type="match status" value="1"/>
</dbReference>
<feature type="chain" id="PRO_5045632428" evidence="4">
    <location>
        <begin position="20"/>
        <end position="355"/>
    </location>
</feature>
<dbReference type="EMBL" id="BPQV01000005">
    <property type="protein sequence ID" value="GJE27324.1"/>
    <property type="molecule type" value="Genomic_DNA"/>
</dbReference>
<dbReference type="Pfam" id="PF25954">
    <property type="entry name" value="Beta-barrel_RND_2"/>
    <property type="match status" value="1"/>
</dbReference>
<reference evidence="8" key="1">
    <citation type="journal article" date="2021" name="Front. Microbiol.">
        <title>Comprehensive Comparative Genomics and Phenotyping of Methylobacterium Species.</title>
        <authorList>
            <person name="Alessa O."/>
            <person name="Ogura Y."/>
            <person name="Fujitani Y."/>
            <person name="Takami H."/>
            <person name="Hayashi T."/>
            <person name="Sahin N."/>
            <person name="Tani A."/>
        </authorList>
    </citation>
    <scope>NUCLEOTIDE SEQUENCE</scope>
    <source>
        <strain evidence="8">NBRC 15689</strain>
    </source>
</reference>
<evidence type="ECO:0000256" key="2">
    <source>
        <dbReference type="ARBA" id="ARBA00009477"/>
    </source>
</evidence>
<organism evidence="8 9">
    <name type="scientific">Methylobacterium organophilum</name>
    <dbReference type="NCBI Taxonomy" id="410"/>
    <lineage>
        <taxon>Bacteria</taxon>
        <taxon>Pseudomonadati</taxon>
        <taxon>Pseudomonadota</taxon>
        <taxon>Alphaproteobacteria</taxon>
        <taxon>Hyphomicrobiales</taxon>
        <taxon>Methylobacteriaceae</taxon>
        <taxon>Methylobacterium</taxon>
    </lineage>
</organism>
<dbReference type="SUPFAM" id="SSF111369">
    <property type="entry name" value="HlyD-like secretion proteins"/>
    <property type="match status" value="1"/>
</dbReference>
<dbReference type="Gene3D" id="2.40.30.170">
    <property type="match status" value="1"/>
</dbReference>
<keyword evidence="9" id="KW-1185">Reference proteome</keyword>
<evidence type="ECO:0000256" key="1">
    <source>
        <dbReference type="ARBA" id="ARBA00004196"/>
    </source>
</evidence>
<dbReference type="InterPro" id="IPR006143">
    <property type="entry name" value="RND_pump_MFP"/>
</dbReference>
<dbReference type="Gene3D" id="2.40.420.20">
    <property type="match status" value="1"/>
</dbReference>
<name>A0ABQ4TA04_METOR</name>
<dbReference type="PROSITE" id="PS51257">
    <property type="entry name" value="PROKAR_LIPOPROTEIN"/>
    <property type="match status" value="1"/>
</dbReference>
<dbReference type="Pfam" id="PF25967">
    <property type="entry name" value="RND-MFP_C"/>
    <property type="match status" value="1"/>
</dbReference>
<dbReference type="Pfam" id="PF25917">
    <property type="entry name" value="BSH_RND"/>
    <property type="match status" value="1"/>
</dbReference>
<evidence type="ECO:0000256" key="3">
    <source>
        <dbReference type="ARBA" id="ARBA00022448"/>
    </source>
</evidence>
<dbReference type="PANTHER" id="PTHR30469">
    <property type="entry name" value="MULTIDRUG RESISTANCE PROTEIN MDTA"/>
    <property type="match status" value="1"/>
</dbReference>
<protein>
    <submittedName>
        <fullName evidence="8">Multidrug resistance protein MdtE</fullName>
    </submittedName>
</protein>
<feature type="domain" description="Multidrug resistance protein MdtA-like barrel-sandwich hybrid" evidence="5">
    <location>
        <begin position="62"/>
        <end position="192"/>
    </location>
</feature>